<reference evidence="3 4" key="1">
    <citation type="submission" date="2016-04" db="EMBL/GenBank/DDBJ databases">
        <title>Evolutionary innovation and constraint leading to complex multicellularity in the Ascomycota.</title>
        <authorList>
            <person name="Cisse O."/>
            <person name="Nguyen A."/>
            <person name="Hewitt D.A."/>
            <person name="Jedd G."/>
            <person name="Stajich J.E."/>
        </authorList>
    </citation>
    <scope>NUCLEOTIDE SEQUENCE [LARGE SCALE GENOMIC DNA]</scope>
    <source>
        <strain evidence="3 4">DAH-3</strain>
    </source>
</reference>
<keyword evidence="4" id="KW-1185">Reference proteome</keyword>
<dbReference type="Pfam" id="PF09792">
    <property type="entry name" value="But2"/>
    <property type="match status" value="1"/>
</dbReference>
<proteinExistence type="predicted"/>
<sequence>MQFTAFSATLFATIAVASPAYSSVNQPNTIYPKELVALVEDSPYTNFFGANGYTGHIANELGKHLIHTVTSFNIDDTQLKCTVSFVISQDADPENFSFTPDASFDVWEYTSFSPKEITWKSHTQEIPKSYIGRIFIEPSGESNELSFQCKSSSIALLMTPRDNDTVDIEWTEGAQPTLGLIMTQK</sequence>
<gene>
    <name evidence="3" type="ORF">NEOLI_004858</name>
</gene>
<keyword evidence="1" id="KW-0732">Signal</keyword>
<dbReference type="AlphaFoldDB" id="A0A1U7LNT9"/>
<evidence type="ECO:0000313" key="4">
    <source>
        <dbReference type="Proteomes" id="UP000186594"/>
    </source>
</evidence>
<evidence type="ECO:0000256" key="1">
    <source>
        <dbReference type="SAM" id="SignalP"/>
    </source>
</evidence>
<feature type="domain" description="Ubiquitin 3 binding protein But2 C-terminal" evidence="2">
    <location>
        <begin position="31"/>
        <end position="176"/>
    </location>
</feature>
<comment type="caution">
    <text evidence="3">The sequence shown here is derived from an EMBL/GenBank/DDBJ whole genome shotgun (WGS) entry which is preliminary data.</text>
</comment>
<dbReference type="EMBL" id="LXFE01000879">
    <property type="protein sequence ID" value="OLL24317.1"/>
    <property type="molecule type" value="Genomic_DNA"/>
</dbReference>
<protein>
    <recommendedName>
        <fullName evidence="2">Ubiquitin 3 binding protein But2 C-terminal domain-containing protein</fullName>
    </recommendedName>
</protein>
<dbReference type="Proteomes" id="UP000186594">
    <property type="component" value="Unassembled WGS sequence"/>
</dbReference>
<evidence type="ECO:0000259" key="2">
    <source>
        <dbReference type="Pfam" id="PF09792"/>
    </source>
</evidence>
<name>A0A1U7LNT9_NEOID</name>
<feature type="chain" id="PRO_5012052667" description="Ubiquitin 3 binding protein But2 C-terminal domain-containing protein" evidence="1">
    <location>
        <begin position="23"/>
        <end position="185"/>
    </location>
</feature>
<feature type="signal peptide" evidence="1">
    <location>
        <begin position="1"/>
        <end position="22"/>
    </location>
</feature>
<accession>A0A1U7LNT9</accession>
<dbReference type="InterPro" id="IPR018620">
    <property type="entry name" value="Ubiquitin3-bd_protein_But2_C"/>
</dbReference>
<organism evidence="3 4">
    <name type="scientific">Neolecta irregularis (strain DAH-3)</name>
    <dbReference type="NCBI Taxonomy" id="1198029"/>
    <lineage>
        <taxon>Eukaryota</taxon>
        <taxon>Fungi</taxon>
        <taxon>Dikarya</taxon>
        <taxon>Ascomycota</taxon>
        <taxon>Taphrinomycotina</taxon>
        <taxon>Neolectales</taxon>
        <taxon>Neolectaceae</taxon>
        <taxon>Neolecta</taxon>
    </lineage>
</organism>
<evidence type="ECO:0000313" key="3">
    <source>
        <dbReference type="EMBL" id="OLL24317.1"/>
    </source>
</evidence>